<dbReference type="EMBL" id="PYFQ01000001">
    <property type="protein sequence ID" value="PSK40471.1"/>
    <property type="molecule type" value="Genomic_DNA"/>
</dbReference>
<comment type="caution">
    <text evidence="1">The sequence shown here is derived from an EMBL/GenBank/DDBJ whole genome shotgun (WGS) entry which is preliminary data.</text>
</comment>
<reference evidence="1 2" key="1">
    <citation type="submission" date="2018-03" db="EMBL/GenBank/DDBJ databases">
        <title>Candida pseudohaemulonii genome assembly and annotation.</title>
        <authorList>
            <person name="Munoz J.F."/>
            <person name="Gade L.G."/>
            <person name="Chow N.A."/>
            <person name="Litvintseva A.P."/>
            <person name="Loparev V.N."/>
            <person name="Cuomo C.A."/>
        </authorList>
    </citation>
    <scope>NUCLEOTIDE SEQUENCE [LARGE SCALE GENOMIC DNA]</scope>
    <source>
        <strain evidence="1 2">B12108</strain>
    </source>
</reference>
<keyword evidence="2" id="KW-1185">Reference proteome</keyword>
<protein>
    <recommendedName>
        <fullName evidence="3">F-box domain-containing protein</fullName>
    </recommendedName>
</protein>
<sequence length="341" mass="38521">MPFTDLPSEIIHMVLSQKCLGTEELQPFLRCKRTSTAAYHRLLSGRNISITCLDKHVDMNDHFDFGLYGVTSTSDVGTLKCHLHHCLKPARLRLGALKRSSKITLNMRFDGTSVALLRNLTHLASHLAHSTPKELHLHVKLAYEGNEPSKSIFSVLKSLAAIPHCSSHLKLCLQAHHLLFFAANMSELDLTSLNVRTHGEFAELKEPVSFDVSDISKLKIMSNYAIPNLSFTGCENSALQTLEFHLPISAHSQWIQENQLKNIQSLEDLRIFSVNDCHSLQVLMSGTYTLPHLLNLYISFTELIHDIDCFDFDTFAPALDFLFIQDRRSTKTCNKVCKYTV</sequence>
<organism evidence="1 2">
    <name type="scientific">Candidozyma pseudohaemuli</name>
    <dbReference type="NCBI Taxonomy" id="418784"/>
    <lineage>
        <taxon>Eukaryota</taxon>
        <taxon>Fungi</taxon>
        <taxon>Dikarya</taxon>
        <taxon>Ascomycota</taxon>
        <taxon>Saccharomycotina</taxon>
        <taxon>Pichiomycetes</taxon>
        <taxon>Metschnikowiaceae</taxon>
        <taxon>Candidozyma</taxon>
    </lineage>
</organism>
<dbReference type="AlphaFoldDB" id="A0A2P7YWX1"/>
<dbReference type="RefSeq" id="XP_024715170.1">
    <property type="nucleotide sequence ID" value="XM_024855571.1"/>
</dbReference>
<gene>
    <name evidence="1" type="ORF">C7M61_000113</name>
</gene>
<evidence type="ECO:0000313" key="1">
    <source>
        <dbReference type="EMBL" id="PSK40471.1"/>
    </source>
</evidence>
<dbReference type="VEuPathDB" id="FungiDB:C7M61_000113"/>
<name>A0A2P7YWX1_9ASCO</name>
<evidence type="ECO:0000313" key="2">
    <source>
        <dbReference type="Proteomes" id="UP000241107"/>
    </source>
</evidence>
<evidence type="ECO:0008006" key="3">
    <source>
        <dbReference type="Google" id="ProtNLM"/>
    </source>
</evidence>
<dbReference type="OrthoDB" id="4074234at2759"/>
<dbReference type="Proteomes" id="UP000241107">
    <property type="component" value="Unassembled WGS sequence"/>
</dbReference>
<proteinExistence type="predicted"/>
<accession>A0A2P7YWX1</accession>
<dbReference type="GeneID" id="36563507"/>